<keyword evidence="1" id="KW-0472">Membrane</keyword>
<comment type="caution">
    <text evidence="2">The sequence shown here is derived from an EMBL/GenBank/DDBJ whole genome shotgun (WGS) entry which is preliminary data.</text>
</comment>
<evidence type="ECO:0000313" key="3">
    <source>
        <dbReference type="Proteomes" id="UP000289257"/>
    </source>
</evidence>
<sequence length="220" mass="24234">MNHHLVARPYEQGTTNIWLILSIVFIILTVGLGGAFGWALVNYMDQKNNVDTKVSTAVTAAVKAQADKDAATFEAEDKKPNRQFAGPEDFGSLSFSYPKTWSTYVSKDASTGTFQAYLNPVLVPPVAETTQYALRVSIETRSYDTVLNIYQTLVKKGDLKSSTVKINGVDSTRLDGNFTKDIRGSAVVFKIRDKTVTIRTDADTFKPDFNALVASIKFNS</sequence>
<dbReference type="Proteomes" id="UP000289257">
    <property type="component" value="Unassembled WGS sequence"/>
</dbReference>
<keyword evidence="1" id="KW-0812">Transmembrane</keyword>
<evidence type="ECO:0000256" key="1">
    <source>
        <dbReference type="SAM" id="Phobius"/>
    </source>
</evidence>
<name>A0A4Q0AIV5_9BACT</name>
<dbReference type="EMBL" id="SCKX01000001">
    <property type="protein sequence ID" value="RWZ78598.1"/>
    <property type="molecule type" value="Genomic_DNA"/>
</dbReference>
<evidence type="ECO:0000313" key="2">
    <source>
        <dbReference type="EMBL" id="RWZ78598.1"/>
    </source>
</evidence>
<gene>
    <name evidence="2" type="ORF">EOT05_02505</name>
</gene>
<protein>
    <submittedName>
        <fullName evidence="2">Uncharacterized protein</fullName>
    </submittedName>
</protein>
<dbReference type="AlphaFoldDB" id="A0A4Q0AIV5"/>
<organism evidence="2 3">
    <name type="scientific">Candidatus Microsaccharimonas sossegonensis</name>
    <dbReference type="NCBI Taxonomy" id="2506948"/>
    <lineage>
        <taxon>Bacteria</taxon>
        <taxon>Candidatus Saccharimonadota</taxon>
        <taxon>Candidatus Saccharimonadia</taxon>
        <taxon>Candidatus Saccharimonadales</taxon>
        <taxon>Candidatus Saccharimonadaceae</taxon>
        <taxon>Candidatus Microsaccharimonas</taxon>
    </lineage>
</organism>
<keyword evidence="1" id="KW-1133">Transmembrane helix</keyword>
<feature type="transmembrane region" description="Helical" evidence="1">
    <location>
        <begin position="17"/>
        <end position="41"/>
    </location>
</feature>
<accession>A0A4Q0AIV5</accession>
<reference evidence="2" key="1">
    <citation type="submission" date="2019-01" db="EMBL/GenBank/DDBJ databases">
        <title>Genomic signatures and co-occurrence patterns of the ultra-small Saccharimodia (Patescibacteria phylum) suggest a symbiotic lifestyle.</title>
        <authorList>
            <person name="Lemos L."/>
            <person name="Medeiros J."/>
            <person name="Andreote F."/>
            <person name="Fernandes G."/>
            <person name="Varani A."/>
            <person name="Oliveira G."/>
            <person name="Pylro V."/>
        </authorList>
    </citation>
    <scope>NUCLEOTIDE SEQUENCE [LARGE SCALE GENOMIC DNA]</scope>
    <source>
        <strain evidence="2">AMD02</strain>
    </source>
</reference>
<keyword evidence="3" id="KW-1185">Reference proteome</keyword>
<proteinExistence type="predicted"/>